<reference evidence="3" key="1">
    <citation type="submission" date="2021-05" db="EMBL/GenBank/DDBJ databases">
        <authorList>
            <person name="Alioto T."/>
            <person name="Alioto T."/>
            <person name="Gomez Garrido J."/>
        </authorList>
    </citation>
    <scope>NUCLEOTIDE SEQUENCE</scope>
</reference>
<name>A0A8D9BGU0_9HEMI</name>
<proteinExistence type="predicted"/>
<feature type="chain" id="PRO_5034642961" evidence="2">
    <location>
        <begin position="19"/>
        <end position="568"/>
    </location>
</feature>
<feature type="region of interest" description="Disordered" evidence="1">
    <location>
        <begin position="58"/>
        <end position="151"/>
    </location>
</feature>
<feature type="compositionally biased region" description="Low complexity" evidence="1">
    <location>
        <begin position="75"/>
        <end position="89"/>
    </location>
</feature>
<keyword evidence="2" id="KW-0732">Signal</keyword>
<feature type="compositionally biased region" description="Pro residues" evidence="1">
    <location>
        <begin position="230"/>
        <end position="245"/>
    </location>
</feature>
<feature type="region of interest" description="Disordered" evidence="1">
    <location>
        <begin position="172"/>
        <end position="246"/>
    </location>
</feature>
<protein>
    <submittedName>
        <fullName evidence="3">Uncharacterized protein</fullName>
    </submittedName>
</protein>
<feature type="compositionally biased region" description="Low complexity" evidence="1">
    <location>
        <begin position="176"/>
        <end position="186"/>
    </location>
</feature>
<evidence type="ECO:0000256" key="2">
    <source>
        <dbReference type="SAM" id="SignalP"/>
    </source>
</evidence>
<evidence type="ECO:0000313" key="3">
    <source>
        <dbReference type="EMBL" id="CAG6784850.1"/>
    </source>
</evidence>
<feature type="signal peptide" evidence="2">
    <location>
        <begin position="1"/>
        <end position="18"/>
    </location>
</feature>
<evidence type="ECO:0000256" key="1">
    <source>
        <dbReference type="SAM" id="MobiDB-lite"/>
    </source>
</evidence>
<organism evidence="3">
    <name type="scientific">Cacopsylla melanoneura</name>
    <dbReference type="NCBI Taxonomy" id="428564"/>
    <lineage>
        <taxon>Eukaryota</taxon>
        <taxon>Metazoa</taxon>
        <taxon>Ecdysozoa</taxon>
        <taxon>Arthropoda</taxon>
        <taxon>Hexapoda</taxon>
        <taxon>Insecta</taxon>
        <taxon>Pterygota</taxon>
        <taxon>Neoptera</taxon>
        <taxon>Paraneoptera</taxon>
        <taxon>Hemiptera</taxon>
        <taxon>Sternorrhyncha</taxon>
        <taxon>Psylloidea</taxon>
        <taxon>Psyllidae</taxon>
        <taxon>Psyllinae</taxon>
        <taxon>Cacopsylla</taxon>
    </lineage>
</organism>
<feature type="region of interest" description="Disordered" evidence="1">
    <location>
        <begin position="277"/>
        <end position="298"/>
    </location>
</feature>
<feature type="compositionally biased region" description="Polar residues" evidence="1">
    <location>
        <begin position="202"/>
        <end position="221"/>
    </location>
</feature>
<feature type="region of interest" description="Disordered" evidence="1">
    <location>
        <begin position="17"/>
        <end position="36"/>
    </location>
</feature>
<dbReference type="PRINTS" id="PR01217">
    <property type="entry name" value="PRICHEXTENSN"/>
</dbReference>
<feature type="compositionally biased region" description="Low complexity" evidence="1">
    <location>
        <begin position="283"/>
        <end position="294"/>
    </location>
</feature>
<dbReference type="AlphaFoldDB" id="A0A8D9BGU0"/>
<accession>A0A8D9BGU0</accession>
<sequence length="568" mass="63848">MYVLKIILVSLVSQLSHADSENPSQNYEVTSYSTSTPDTIEEIRSLVTQAAQDVVSIGFTRHKTERHKPDQSYQSSTESPELKTSSSSSQFPAGYDQHPSTTQATFKYASPSHDTYSTHSPPLPSQYLDTTLSPPAFDHYTPPAKNHKQDLYQPTRSPLLNHQSTPITLDYDPHIASSTTPTASTPLEQYKGTPAPLPPQYNPQSQYAQQAHFSPLPQTYSPHPYNQSPSPIPQSPYYPNPPPLPHQYDYYQSTPAPVPYDHYHSQGPPVPPQYYPPNPPIHSSPTSFSPASGSIHSTTAVTSHGEVGTTTPSPYDLSTVAPLQPQYDFIRETYENTDTSQPPPQPYDHSLAIAPPLPPQYDPSAYLTVPESHNYLDPIYRPYSTPLRKHNPSPSFEFHPTPHNPTHYIHNIPHYLTPSYDAYTQAPYPNGGGHPHYYKPLYNPYNPSVPQYSAGPGAQPYASQPYASHYSPQVPQLTQYESYNNYPPIYRPPVPPNYQPHQPVKSSHSNLYHVQASKELNPSSSSVATERTHELKEAREYKQHGYHNYQVTERPVRYHVKEGGNIRY</sequence>
<dbReference type="EMBL" id="HBUF01640192">
    <property type="protein sequence ID" value="CAG6784850.1"/>
    <property type="molecule type" value="Transcribed_RNA"/>
</dbReference>